<sequence>MTMFAQLGKTSVRINSSKLFKAGRKALRYLNGENPLKAKIPYIFMTNSGGMSEEQKADELTRNMGVNVSPEQANPSLLSRKFSAVMMFHDSYDCKVAFLMIL</sequence>
<keyword evidence="2" id="KW-1185">Reference proteome</keyword>
<gene>
    <name evidence="1" type="ORF">AYI68_g3790</name>
</gene>
<reference evidence="1 2" key="1">
    <citation type="journal article" date="2016" name="Mol. Biol. Evol.">
        <title>Genome-Wide Survey of Gut Fungi (Harpellales) Reveals the First Horizontally Transferred Ubiquitin Gene from a Mosquito Host.</title>
        <authorList>
            <person name="Wang Y."/>
            <person name="White M.M."/>
            <person name="Kvist S."/>
            <person name="Moncalvo J.M."/>
        </authorList>
    </citation>
    <scope>NUCLEOTIDE SEQUENCE [LARGE SCALE GENOMIC DNA]</scope>
    <source>
        <strain evidence="1 2">ALG-7-W6</strain>
    </source>
</reference>
<accession>A0A1R0GYX0</accession>
<dbReference type="InterPro" id="IPR023214">
    <property type="entry name" value="HAD_sf"/>
</dbReference>
<dbReference type="Gene3D" id="3.40.50.1000">
    <property type="entry name" value="HAD superfamily/HAD-like"/>
    <property type="match status" value="1"/>
</dbReference>
<proteinExistence type="predicted"/>
<dbReference type="Proteomes" id="UP000187455">
    <property type="component" value="Unassembled WGS sequence"/>
</dbReference>
<evidence type="ECO:0000313" key="2">
    <source>
        <dbReference type="Proteomes" id="UP000187455"/>
    </source>
</evidence>
<comment type="caution">
    <text evidence="1">The sequence shown here is derived from an EMBL/GenBank/DDBJ whole genome shotgun (WGS) entry which is preliminary data.</text>
</comment>
<evidence type="ECO:0000313" key="1">
    <source>
        <dbReference type="EMBL" id="OLY82093.1"/>
    </source>
</evidence>
<dbReference type="OrthoDB" id="10251048at2759"/>
<name>A0A1R0GYX0_9FUNG</name>
<dbReference type="Pfam" id="PF13344">
    <property type="entry name" value="Hydrolase_6"/>
    <property type="match status" value="1"/>
</dbReference>
<protein>
    <submittedName>
        <fullName evidence="1">Uncharacterized protein</fullName>
    </submittedName>
</protein>
<dbReference type="EMBL" id="LSSL01001922">
    <property type="protein sequence ID" value="OLY82093.1"/>
    <property type="molecule type" value="Genomic_DNA"/>
</dbReference>
<dbReference type="InterPro" id="IPR006357">
    <property type="entry name" value="HAD-SF_hydro_IIA"/>
</dbReference>
<organism evidence="1 2">
    <name type="scientific">Smittium mucronatum</name>
    <dbReference type="NCBI Taxonomy" id="133383"/>
    <lineage>
        <taxon>Eukaryota</taxon>
        <taxon>Fungi</taxon>
        <taxon>Fungi incertae sedis</taxon>
        <taxon>Zoopagomycota</taxon>
        <taxon>Kickxellomycotina</taxon>
        <taxon>Harpellomycetes</taxon>
        <taxon>Harpellales</taxon>
        <taxon>Legeriomycetaceae</taxon>
        <taxon>Smittium</taxon>
    </lineage>
</organism>
<dbReference type="AlphaFoldDB" id="A0A1R0GYX0"/>